<accession>A0ABM6JT21</accession>
<sequence>MLRSGKVFLLLLLAVVLVGCNQKVEVRTDDAFVSAKKAFELNSKKTNQTVGEIDFYKPPTLRIDKESISQKIVLTKRNDSFYLTVNPNEQKNSQVYYDVLLTDEPDHLIGAQTFSKDDAFGFVAVIQKGEKQVELIANVGGAKVETVTNEANTDAYLEKMMEIARSVQHDDQ</sequence>
<organism evidence="1 2">
    <name type="scientific">Sporosarcina ureae</name>
    <dbReference type="NCBI Taxonomy" id="1571"/>
    <lineage>
        <taxon>Bacteria</taxon>
        <taxon>Bacillati</taxon>
        <taxon>Bacillota</taxon>
        <taxon>Bacilli</taxon>
        <taxon>Bacillales</taxon>
        <taxon>Caryophanaceae</taxon>
        <taxon>Sporosarcina</taxon>
    </lineage>
</organism>
<gene>
    <name evidence="1" type="ORF">SporoS204_03370</name>
</gene>
<evidence type="ECO:0000313" key="1">
    <source>
        <dbReference type="EMBL" id="ARF13303.1"/>
    </source>
</evidence>
<proteinExistence type="predicted"/>
<dbReference type="PROSITE" id="PS51257">
    <property type="entry name" value="PROKAR_LIPOPROTEIN"/>
    <property type="match status" value="1"/>
</dbReference>
<name>A0ABM6JT21_SPOUR</name>
<dbReference type="EMBL" id="CP015108">
    <property type="protein sequence ID" value="ARF13303.1"/>
    <property type="molecule type" value="Genomic_DNA"/>
</dbReference>
<evidence type="ECO:0008006" key="3">
    <source>
        <dbReference type="Google" id="ProtNLM"/>
    </source>
</evidence>
<reference evidence="1 2" key="1">
    <citation type="submission" date="2016-04" db="EMBL/GenBank/DDBJ databases">
        <title>Comparative Genomics and Epigenetics of Sporosarcina ureae.</title>
        <authorList>
            <person name="Oliver A.S."/>
            <person name="Cooper K.K."/>
        </authorList>
    </citation>
    <scope>NUCLEOTIDE SEQUENCE [LARGE SCALE GENOMIC DNA]</scope>
    <source>
        <strain evidence="1 2">S204</strain>
    </source>
</reference>
<dbReference type="Proteomes" id="UP000192486">
    <property type="component" value="Chromosome"/>
</dbReference>
<dbReference type="RefSeq" id="WP_029052838.1">
    <property type="nucleotide sequence ID" value="NZ_CP015108.1"/>
</dbReference>
<protein>
    <recommendedName>
        <fullName evidence="3">Lipoprotein</fullName>
    </recommendedName>
</protein>
<keyword evidence="2" id="KW-1185">Reference proteome</keyword>
<evidence type="ECO:0000313" key="2">
    <source>
        <dbReference type="Proteomes" id="UP000192486"/>
    </source>
</evidence>